<sequence>MAQATESSSEDEADDERDADEAAQDSSDAEDEVEFDPLTFPLHRATLPPVVHFPAAEASPSESGIPRSLNVALYMPWPASSASAQPPVEEDLMSEDTDTDALVEDLLDEEQLDEHDQRLEEACEESLWIEFGAVLPLEPHSRKKRKRLADDDGEDESDT</sequence>
<dbReference type="AlphaFoldDB" id="S8ELU9"/>
<evidence type="ECO:0000256" key="1">
    <source>
        <dbReference type="SAM" id="MobiDB-lite"/>
    </source>
</evidence>
<reference evidence="2 3" key="1">
    <citation type="journal article" date="2012" name="Science">
        <title>The Paleozoic origin of enzymatic lignin decomposition reconstructed from 31 fungal genomes.</title>
        <authorList>
            <person name="Floudas D."/>
            <person name="Binder M."/>
            <person name="Riley R."/>
            <person name="Barry K."/>
            <person name="Blanchette R.A."/>
            <person name="Henrissat B."/>
            <person name="Martinez A.T."/>
            <person name="Otillar R."/>
            <person name="Spatafora J.W."/>
            <person name="Yadav J.S."/>
            <person name="Aerts A."/>
            <person name="Benoit I."/>
            <person name="Boyd A."/>
            <person name="Carlson A."/>
            <person name="Copeland A."/>
            <person name="Coutinho P.M."/>
            <person name="de Vries R.P."/>
            <person name="Ferreira P."/>
            <person name="Findley K."/>
            <person name="Foster B."/>
            <person name="Gaskell J."/>
            <person name="Glotzer D."/>
            <person name="Gorecki P."/>
            <person name="Heitman J."/>
            <person name="Hesse C."/>
            <person name="Hori C."/>
            <person name="Igarashi K."/>
            <person name="Jurgens J.A."/>
            <person name="Kallen N."/>
            <person name="Kersten P."/>
            <person name="Kohler A."/>
            <person name="Kuees U."/>
            <person name="Kumar T.K.A."/>
            <person name="Kuo A."/>
            <person name="LaButti K."/>
            <person name="Larrondo L.F."/>
            <person name="Lindquist E."/>
            <person name="Ling A."/>
            <person name="Lombard V."/>
            <person name="Lucas S."/>
            <person name="Lundell T."/>
            <person name="Martin R."/>
            <person name="McLaughlin D.J."/>
            <person name="Morgenstern I."/>
            <person name="Morin E."/>
            <person name="Murat C."/>
            <person name="Nagy L.G."/>
            <person name="Nolan M."/>
            <person name="Ohm R.A."/>
            <person name="Patyshakuliyeva A."/>
            <person name="Rokas A."/>
            <person name="Ruiz-Duenas F.J."/>
            <person name="Sabat G."/>
            <person name="Salamov A."/>
            <person name="Samejima M."/>
            <person name="Schmutz J."/>
            <person name="Slot J.C."/>
            <person name="St John F."/>
            <person name="Stenlid J."/>
            <person name="Sun H."/>
            <person name="Sun S."/>
            <person name="Syed K."/>
            <person name="Tsang A."/>
            <person name="Wiebenga A."/>
            <person name="Young D."/>
            <person name="Pisabarro A."/>
            <person name="Eastwood D.C."/>
            <person name="Martin F."/>
            <person name="Cullen D."/>
            <person name="Grigoriev I.V."/>
            <person name="Hibbett D.S."/>
        </authorList>
    </citation>
    <scope>NUCLEOTIDE SEQUENCE</scope>
    <source>
        <strain evidence="3">FP-58527</strain>
    </source>
</reference>
<dbReference type="InParanoid" id="S8ELU9"/>
<feature type="region of interest" description="Disordered" evidence="1">
    <location>
        <begin position="140"/>
        <end position="159"/>
    </location>
</feature>
<feature type="compositionally biased region" description="Acidic residues" evidence="1">
    <location>
        <begin position="8"/>
        <end position="35"/>
    </location>
</feature>
<dbReference type="EMBL" id="KE504124">
    <property type="protein sequence ID" value="EPT05138.1"/>
    <property type="molecule type" value="Genomic_DNA"/>
</dbReference>
<dbReference type="STRING" id="743788.S8ELU9"/>
<evidence type="ECO:0000313" key="2">
    <source>
        <dbReference type="EMBL" id="EPT05138.1"/>
    </source>
</evidence>
<dbReference type="Proteomes" id="UP000015241">
    <property type="component" value="Unassembled WGS sequence"/>
</dbReference>
<accession>S8ELU9</accession>
<evidence type="ECO:0000313" key="3">
    <source>
        <dbReference type="Proteomes" id="UP000015241"/>
    </source>
</evidence>
<proteinExistence type="predicted"/>
<protein>
    <submittedName>
        <fullName evidence="2">Uncharacterized protein</fullName>
    </submittedName>
</protein>
<gene>
    <name evidence="2" type="ORF">FOMPIDRAFT_1021487</name>
</gene>
<feature type="region of interest" description="Disordered" evidence="1">
    <location>
        <begin position="1"/>
        <end position="41"/>
    </location>
</feature>
<dbReference type="HOGENOM" id="CLU_1660793_0_0_1"/>
<keyword evidence="3" id="KW-1185">Reference proteome</keyword>
<name>S8ELU9_FOMSC</name>
<organism evidence="2 3">
    <name type="scientific">Fomitopsis schrenkii</name>
    <name type="common">Brown rot fungus</name>
    <dbReference type="NCBI Taxonomy" id="2126942"/>
    <lineage>
        <taxon>Eukaryota</taxon>
        <taxon>Fungi</taxon>
        <taxon>Dikarya</taxon>
        <taxon>Basidiomycota</taxon>
        <taxon>Agaricomycotina</taxon>
        <taxon>Agaricomycetes</taxon>
        <taxon>Polyporales</taxon>
        <taxon>Fomitopsis</taxon>
    </lineage>
</organism>